<dbReference type="Proteomes" id="UP000290189">
    <property type="component" value="Unassembled WGS sequence"/>
</dbReference>
<keyword evidence="4" id="KW-0496">Mitochondrion</keyword>
<dbReference type="AlphaFoldDB" id="A0A0G4IXG8"/>
<keyword evidence="2" id="KW-0732">Signal</keyword>
<evidence type="ECO:0000256" key="1">
    <source>
        <dbReference type="SAM" id="MobiDB-lite"/>
    </source>
</evidence>
<gene>
    <name evidence="3" type="ORF">PBRA_007470</name>
    <name evidence="4" type="ORF">PLBR_LOCUS4318</name>
</gene>
<geneLocation type="mitochondrion" evidence="4"/>
<evidence type="ECO:0000256" key="2">
    <source>
        <dbReference type="SAM" id="SignalP"/>
    </source>
</evidence>
<proteinExistence type="predicted"/>
<feature type="compositionally biased region" description="Low complexity" evidence="1">
    <location>
        <begin position="354"/>
        <end position="368"/>
    </location>
</feature>
<dbReference type="EMBL" id="CDSF01000093">
    <property type="protein sequence ID" value="CEO99736.1"/>
    <property type="molecule type" value="Genomic_DNA"/>
</dbReference>
<organism evidence="3 5">
    <name type="scientific">Plasmodiophora brassicae</name>
    <name type="common">Clubroot disease agent</name>
    <dbReference type="NCBI Taxonomy" id="37360"/>
    <lineage>
        <taxon>Eukaryota</taxon>
        <taxon>Sar</taxon>
        <taxon>Rhizaria</taxon>
        <taxon>Endomyxa</taxon>
        <taxon>Phytomyxea</taxon>
        <taxon>Plasmodiophorida</taxon>
        <taxon>Plasmodiophoridae</taxon>
        <taxon>Plasmodiophora</taxon>
    </lineage>
</organism>
<feature type="chain" id="PRO_5035990780" evidence="2">
    <location>
        <begin position="20"/>
        <end position="380"/>
    </location>
</feature>
<reference evidence="4 6" key="2">
    <citation type="submission" date="2018-03" db="EMBL/GenBank/DDBJ databases">
        <authorList>
            <person name="Fogelqvist J."/>
        </authorList>
    </citation>
    <scope>NUCLEOTIDE SEQUENCE [LARGE SCALE GENOMIC DNA]</scope>
</reference>
<evidence type="ECO:0000313" key="6">
    <source>
        <dbReference type="Proteomes" id="UP000290189"/>
    </source>
</evidence>
<feature type="region of interest" description="Disordered" evidence="1">
    <location>
        <begin position="349"/>
        <end position="368"/>
    </location>
</feature>
<evidence type="ECO:0000313" key="4">
    <source>
        <dbReference type="EMBL" id="SPQ97103.1"/>
    </source>
</evidence>
<sequence>MRSSLIALALMLLSPACLGHVFVPVVVPGAATGSFNQQAMSNVNQGFNTDTTGRLAQTNDFSNAQAYDRANTAQSQASGANIGVAGVVGAGSSGFNTKALSSKFDQGALTANQAQGVNQAQHSAASGLNSQVTNAGLATTTSLNGPAGASFGRTDKSLFADGVQSQDNANGLHQNLAQTANTNQEFSRGALNRDEANAATIGQGIGGAGSSGQSQANFAATLDQGKVKSHANRNANNVANNRHQASLAATTSKSAVDTASIFGGGLGSSGSTDQHARGSSRANAFDAAQNAQDVATSVGDAKMLNSEYAKGSRGSAATIGTGLGGGLSSGSNYAANAAGYDKQAQVNRADDAASKSASTTTTSFNNEANENALHSNAIIL</sequence>
<feature type="signal peptide" evidence="2">
    <location>
        <begin position="1"/>
        <end position="19"/>
    </location>
</feature>
<name>A0A0G4IXG8_PLABS</name>
<evidence type="ECO:0000313" key="3">
    <source>
        <dbReference type="EMBL" id="CEO99736.1"/>
    </source>
</evidence>
<reference evidence="3 5" key="1">
    <citation type="submission" date="2015-02" db="EMBL/GenBank/DDBJ databases">
        <authorList>
            <person name="Chooi Y.-H."/>
        </authorList>
    </citation>
    <scope>NUCLEOTIDE SEQUENCE [LARGE SCALE GENOMIC DNA]</scope>
    <source>
        <strain evidence="3">E3</strain>
    </source>
</reference>
<keyword evidence="5" id="KW-1185">Reference proteome</keyword>
<protein>
    <submittedName>
        <fullName evidence="3">Uncharacterized protein</fullName>
    </submittedName>
</protein>
<dbReference type="Proteomes" id="UP000039324">
    <property type="component" value="Unassembled WGS sequence"/>
</dbReference>
<dbReference type="EMBL" id="OVEO01000007">
    <property type="protein sequence ID" value="SPQ97103.1"/>
    <property type="molecule type" value="Genomic_DNA"/>
</dbReference>
<evidence type="ECO:0000313" key="5">
    <source>
        <dbReference type="Proteomes" id="UP000039324"/>
    </source>
</evidence>
<accession>A0A0G4IXG8</accession>